<comment type="subcellular location">
    <subcellularLocation>
        <location evidence="1">Cell membrane</location>
        <topology evidence="1">Multi-pass membrane protein</topology>
    </subcellularLocation>
</comment>
<feature type="transmembrane region" description="Helical" evidence="7">
    <location>
        <begin position="195"/>
        <end position="214"/>
    </location>
</feature>
<evidence type="ECO:0000256" key="4">
    <source>
        <dbReference type="ARBA" id="ARBA00022989"/>
    </source>
</evidence>
<evidence type="ECO:0008006" key="10">
    <source>
        <dbReference type="Google" id="ProtNLM"/>
    </source>
</evidence>
<keyword evidence="2" id="KW-1003">Cell membrane</keyword>
<dbReference type="PANTHER" id="PTHR30250">
    <property type="entry name" value="PST FAMILY PREDICTED COLANIC ACID TRANSPORTER"/>
    <property type="match status" value="1"/>
</dbReference>
<name>A0ABP3XMQ4_9SPHN</name>
<feature type="transmembrane region" description="Helical" evidence="7">
    <location>
        <begin position="351"/>
        <end position="374"/>
    </location>
</feature>
<proteinExistence type="predicted"/>
<feature type="transmembrane region" description="Helical" evidence="7">
    <location>
        <begin position="409"/>
        <end position="433"/>
    </location>
</feature>
<sequence length="511" mass="53967">MSQTDSATARTPDPSATAPQAEADTAALAKGGRTNFFGFVLRLVARLPFLYFAGRWYGPEAVGRFAFAVLVIELVAQLATLGLKRGLAEQLSAPGADQRTVVWDGMFVAFLASAAGSAILLLFPNLMFPAGAIDGTDRWMALLVFAIAGTDIALAACAYRYDVGATVRARAVVEPWVISIAAAGFWFVSPRDGLMLSYGSAMVGAFLTALVPMIRHYGGPRGWQPHPAHLFKVARRNAPLAAADAIEWGTRRLDLFILGQFTSPTIYGIYYMAQQVASLPQKLKTSFEPILGPVITRNLAEKRLAAVAAQVSQVGFWIIAAQAGIALALGIPGEAVMGLVGPQFVGGAGALAFLLAAEVVAATAVVSEAALVYVARHRNLLISLATLALQAVLSVALILVARSMGLDPIYYAAAVALALMLALGFASLVKARLLAHILGAPVNSLRWALVWATAGATVLGWGATKLPEWAELLIGVPFILGIYAWLIWTRGFGPADRALFRKHPEPAAPAA</sequence>
<feature type="transmembrane region" description="Helical" evidence="7">
    <location>
        <begin position="65"/>
        <end position="83"/>
    </location>
</feature>
<feature type="transmembrane region" description="Helical" evidence="7">
    <location>
        <begin position="171"/>
        <end position="189"/>
    </location>
</feature>
<evidence type="ECO:0000256" key="2">
    <source>
        <dbReference type="ARBA" id="ARBA00022475"/>
    </source>
</evidence>
<keyword evidence="4 7" id="KW-1133">Transmembrane helix</keyword>
<feature type="transmembrane region" description="Helical" evidence="7">
    <location>
        <begin position="36"/>
        <end position="53"/>
    </location>
</feature>
<evidence type="ECO:0000256" key="6">
    <source>
        <dbReference type="SAM" id="MobiDB-lite"/>
    </source>
</evidence>
<dbReference type="EMBL" id="BAAAFE010000008">
    <property type="protein sequence ID" value="GAA0865612.1"/>
    <property type="molecule type" value="Genomic_DNA"/>
</dbReference>
<keyword evidence="5 7" id="KW-0472">Membrane</keyword>
<keyword evidence="3 7" id="KW-0812">Transmembrane</keyword>
<dbReference type="InterPro" id="IPR050833">
    <property type="entry name" value="Poly_Biosynth_Transport"/>
</dbReference>
<evidence type="ECO:0000256" key="7">
    <source>
        <dbReference type="SAM" id="Phobius"/>
    </source>
</evidence>
<evidence type="ECO:0000256" key="3">
    <source>
        <dbReference type="ARBA" id="ARBA00022692"/>
    </source>
</evidence>
<comment type="caution">
    <text evidence="8">The sequence shown here is derived from an EMBL/GenBank/DDBJ whole genome shotgun (WGS) entry which is preliminary data.</text>
</comment>
<evidence type="ECO:0000256" key="1">
    <source>
        <dbReference type="ARBA" id="ARBA00004651"/>
    </source>
</evidence>
<reference evidence="9" key="1">
    <citation type="journal article" date="2019" name="Int. J. Syst. Evol. Microbiol.">
        <title>The Global Catalogue of Microorganisms (GCM) 10K type strain sequencing project: providing services to taxonomists for standard genome sequencing and annotation.</title>
        <authorList>
            <consortium name="The Broad Institute Genomics Platform"/>
            <consortium name="The Broad Institute Genome Sequencing Center for Infectious Disease"/>
            <person name="Wu L."/>
            <person name="Ma J."/>
        </authorList>
    </citation>
    <scope>NUCLEOTIDE SEQUENCE [LARGE SCALE GENOMIC DNA]</scope>
    <source>
        <strain evidence="9">JCM 15910</strain>
    </source>
</reference>
<feature type="transmembrane region" description="Helical" evidence="7">
    <location>
        <begin position="304"/>
        <end position="331"/>
    </location>
</feature>
<feature type="transmembrane region" description="Helical" evidence="7">
    <location>
        <begin position="469"/>
        <end position="488"/>
    </location>
</feature>
<dbReference type="RefSeq" id="WP_215352161.1">
    <property type="nucleotide sequence ID" value="NZ_BAAAFE010000008.1"/>
</dbReference>
<evidence type="ECO:0000313" key="8">
    <source>
        <dbReference type="EMBL" id="GAA0865612.1"/>
    </source>
</evidence>
<feature type="transmembrane region" description="Helical" evidence="7">
    <location>
        <begin position="381"/>
        <end position="403"/>
    </location>
</feature>
<organism evidence="8 9">
    <name type="scientific">Sphingopyxis soli</name>
    <dbReference type="NCBI Taxonomy" id="592051"/>
    <lineage>
        <taxon>Bacteria</taxon>
        <taxon>Pseudomonadati</taxon>
        <taxon>Pseudomonadota</taxon>
        <taxon>Alphaproteobacteria</taxon>
        <taxon>Sphingomonadales</taxon>
        <taxon>Sphingomonadaceae</taxon>
        <taxon>Sphingopyxis</taxon>
    </lineage>
</organism>
<dbReference type="Proteomes" id="UP001500738">
    <property type="component" value="Unassembled WGS sequence"/>
</dbReference>
<feature type="region of interest" description="Disordered" evidence="6">
    <location>
        <begin position="1"/>
        <end position="22"/>
    </location>
</feature>
<keyword evidence="9" id="KW-1185">Reference proteome</keyword>
<feature type="transmembrane region" description="Helical" evidence="7">
    <location>
        <begin position="445"/>
        <end position="463"/>
    </location>
</feature>
<feature type="transmembrane region" description="Helical" evidence="7">
    <location>
        <begin position="139"/>
        <end position="159"/>
    </location>
</feature>
<dbReference type="PANTHER" id="PTHR30250:SF11">
    <property type="entry name" value="O-ANTIGEN TRANSPORTER-RELATED"/>
    <property type="match status" value="1"/>
</dbReference>
<gene>
    <name evidence="8" type="ORF">GCM10009115_24880</name>
</gene>
<protein>
    <recommendedName>
        <fullName evidence="10">Polysaccharide biosynthesis protein</fullName>
    </recommendedName>
</protein>
<feature type="transmembrane region" description="Helical" evidence="7">
    <location>
        <begin position="103"/>
        <end position="127"/>
    </location>
</feature>
<evidence type="ECO:0000313" key="9">
    <source>
        <dbReference type="Proteomes" id="UP001500738"/>
    </source>
</evidence>
<evidence type="ECO:0000256" key="5">
    <source>
        <dbReference type="ARBA" id="ARBA00023136"/>
    </source>
</evidence>
<accession>A0ABP3XMQ4</accession>